<dbReference type="AlphaFoldDB" id="A0A1C6H3B6"/>
<reference evidence="1" key="1">
    <citation type="submission" date="2015-09" db="EMBL/GenBank/DDBJ databases">
        <authorList>
            <consortium name="Pathogen Informatics"/>
        </authorList>
    </citation>
    <scope>NUCLEOTIDE SEQUENCE</scope>
    <source>
        <strain evidence="1">2789STDY5834896</strain>
    </source>
</reference>
<organism evidence="1">
    <name type="scientific">uncultured Anaerotruncus sp</name>
    <dbReference type="NCBI Taxonomy" id="905011"/>
    <lineage>
        <taxon>Bacteria</taxon>
        <taxon>Bacillati</taxon>
        <taxon>Bacillota</taxon>
        <taxon>Clostridia</taxon>
        <taxon>Eubacteriales</taxon>
        <taxon>Oscillospiraceae</taxon>
        <taxon>Anaerotruncus</taxon>
        <taxon>environmental samples</taxon>
    </lineage>
</organism>
<dbReference type="Pfam" id="PF07873">
    <property type="entry name" value="YabP"/>
    <property type="match status" value="1"/>
</dbReference>
<protein>
    <submittedName>
        <fullName evidence="1">Sporulation protein YqfC</fullName>
    </submittedName>
</protein>
<name>A0A1C6H3B6_9FIRM</name>
<dbReference type="InterPro" id="IPR022476">
    <property type="entry name" value="Spore_YabP/YqfC"/>
</dbReference>
<dbReference type="EMBL" id="FMHG01000001">
    <property type="protein sequence ID" value="SCJ51673.1"/>
    <property type="molecule type" value="Genomic_DNA"/>
</dbReference>
<gene>
    <name evidence="1" type="ORF">SAMEA3545359_00646</name>
</gene>
<proteinExistence type="predicted"/>
<sequence>MNRRRKNKQGEKKPFSLLVDTKQLIDSAHLTDSRIELMGNTEAIIEGCQGVLEYDESVIVLSLGKMQIKFEGEDLSLKCMSDTDAIVQGRFVTIEYMH</sequence>
<evidence type="ECO:0000313" key="1">
    <source>
        <dbReference type="EMBL" id="SCJ51673.1"/>
    </source>
</evidence>
<accession>A0A1C6H3B6</accession>